<dbReference type="OMA" id="YIHQIGV"/>
<dbReference type="SMART" id="SM00915">
    <property type="entry name" value="Jacalin"/>
    <property type="match status" value="1"/>
</dbReference>
<keyword evidence="7" id="KW-1185">Reference proteome</keyword>
<evidence type="ECO:0000256" key="2">
    <source>
        <dbReference type="ARBA" id="ARBA00022734"/>
    </source>
</evidence>
<evidence type="ECO:0000256" key="4">
    <source>
        <dbReference type="SAM" id="MobiDB-lite"/>
    </source>
</evidence>
<evidence type="ECO:0000313" key="7">
    <source>
        <dbReference type="Proteomes" id="UP000029120"/>
    </source>
</evidence>
<dbReference type="PROSITE" id="PS51752">
    <property type="entry name" value="JACALIN_LECTIN"/>
    <property type="match status" value="1"/>
</dbReference>
<evidence type="ECO:0000259" key="5">
    <source>
        <dbReference type="PROSITE" id="PS51752"/>
    </source>
</evidence>
<dbReference type="Pfam" id="PF01419">
    <property type="entry name" value="Jacalin"/>
    <property type="match status" value="1"/>
</dbReference>
<evidence type="ECO:0000313" key="6">
    <source>
        <dbReference type="EMBL" id="KFK35812.1"/>
    </source>
</evidence>
<dbReference type="SUPFAM" id="SSF51101">
    <property type="entry name" value="Mannose-binding lectins"/>
    <property type="match status" value="1"/>
</dbReference>
<dbReference type="GO" id="GO:0030246">
    <property type="term" value="F:carbohydrate binding"/>
    <property type="evidence" value="ECO:0007669"/>
    <property type="project" value="UniProtKB-KW"/>
</dbReference>
<dbReference type="AlphaFoldDB" id="A0A087H110"/>
<accession>A0A087H110</accession>
<feature type="region of interest" description="Disordered" evidence="4">
    <location>
        <begin position="1"/>
        <end position="87"/>
    </location>
</feature>
<keyword evidence="3" id="KW-0677">Repeat</keyword>
<proteinExistence type="inferred from homology"/>
<dbReference type="Proteomes" id="UP000029120">
    <property type="component" value="Chromosome 4"/>
</dbReference>
<comment type="similarity">
    <text evidence="1">Belongs to the jacalin lectin family.</text>
</comment>
<evidence type="ECO:0000256" key="1">
    <source>
        <dbReference type="ARBA" id="ARBA00006568"/>
    </source>
</evidence>
<feature type="domain" description="Jacalin-type lectin" evidence="5">
    <location>
        <begin position="74"/>
        <end position="220"/>
    </location>
</feature>
<dbReference type="EMBL" id="CM002872">
    <property type="protein sequence ID" value="KFK35812.1"/>
    <property type="molecule type" value="Genomic_DNA"/>
</dbReference>
<protein>
    <recommendedName>
        <fullName evidence="5">Jacalin-type lectin domain-containing protein</fullName>
    </recommendedName>
</protein>
<dbReference type="PANTHER" id="PTHR47293">
    <property type="entry name" value="JACALIN-RELATED LECTIN 3"/>
    <property type="match status" value="1"/>
</dbReference>
<organism evidence="6 7">
    <name type="scientific">Arabis alpina</name>
    <name type="common">Alpine rock-cress</name>
    <dbReference type="NCBI Taxonomy" id="50452"/>
    <lineage>
        <taxon>Eukaryota</taxon>
        <taxon>Viridiplantae</taxon>
        <taxon>Streptophyta</taxon>
        <taxon>Embryophyta</taxon>
        <taxon>Tracheophyta</taxon>
        <taxon>Spermatophyta</taxon>
        <taxon>Magnoliopsida</taxon>
        <taxon>eudicotyledons</taxon>
        <taxon>Gunneridae</taxon>
        <taxon>Pentapetalae</taxon>
        <taxon>rosids</taxon>
        <taxon>malvids</taxon>
        <taxon>Brassicales</taxon>
        <taxon>Brassicaceae</taxon>
        <taxon>Arabideae</taxon>
        <taxon>Arabis</taxon>
    </lineage>
</organism>
<dbReference type="PANTHER" id="PTHR47293:SF66">
    <property type="entry name" value="JACALIN-RELATED LECTIN 11-RELATED"/>
    <property type="match status" value="1"/>
</dbReference>
<name>A0A087H110_ARAAL</name>
<dbReference type="Gene3D" id="2.100.10.30">
    <property type="entry name" value="Jacalin-like lectin domain"/>
    <property type="match status" value="1"/>
</dbReference>
<dbReference type="FunFam" id="2.100.10.30:FF:000001">
    <property type="entry name" value="Jacalin-related lectin 33"/>
    <property type="match status" value="1"/>
</dbReference>
<feature type="non-terminal residue" evidence="6">
    <location>
        <position position="1"/>
    </location>
</feature>
<evidence type="ECO:0000256" key="3">
    <source>
        <dbReference type="ARBA" id="ARBA00022737"/>
    </source>
</evidence>
<sequence length="223" mass="22601">GGGPGWGGPGGHGPGGGGGGPRGGGSGCHGPGGGGPECFGPGGGGGHGPGWGGNGGGGSGDHGSEGKDPESKPGKKLEAKGGGEGDIWDDGVFDGVRKVHVGQYLSGVSFIKIEYNKGSKVIIGDGHGKESMLELETFELDYPSEYITALKGKYDKLHQEKGGSMTYVTTLIFVTNKRTSRPYGLDAGTSFEIKEEGQKIVGFHGKAGDYIHQIGVYVVPITN</sequence>
<reference evidence="7" key="1">
    <citation type="journal article" date="2015" name="Nat. Plants">
        <title>Genome expansion of Arabis alpina linked with retrotransposition and reduced symmetric DNA methylation.</title>
        <authorList>
            <person name="Willing E.M."/>
            <person name="Rawat V."/>
            <person name="Mandakova T."/>
            <person name="Maumus F."/>
            <person name="James G.V."/>
            <person name="Nordstroem K.J."/>
            <person name="Becker C."/>
            <person name="Warthmann N."/>
            <person name="Chica C."/>
            <person name="Szarzynska B."/>
            <person name="Zytnicki M."/>
            <person name="Albani M.C."/>
            <person name="Kiefer C."/>
            <person name="Bergonzi S."/>
            <person name="Castaings L."/>
            <person name="Mateos J.L."/>
            <person name="Berns M.C."/>
            <person name="Bujdoso N."/>
            <person name="Piofczyk T."/>
            <person name="de Lorenzo L."/>
            <person name="Barrero-Sicilia C."/>
            <person name="Mateos I."/>
            <person name="Piednoel M."/>
            <person name="Hagmann J."/>
            <person name="Chen-Min-Tao R."/>
            <person name="Iglesias-Fernandez R."/>
            <person name="Schuster S.C."/>
            <person name="Alonso-Blanco C."/>
            <person name="Roudier F."/>
            <person name="Carbonero P."/>
            <person name="Paz-Ares J."/>
            <person name="Davis S.J."/>
            <person name="Pecinka A."/>
            <person name="Quesneville H."/>
            <person name="Colot V."/>
            <person name="Lysak M.A."/>
            <person name="Weigel D."/>
            <person name="Coupland G."/>
            <person name="Schneeberger K."/>
        </authorList>
    </citation>
    <scope>NUCLEOTIDE SEQUENCE [LARGE SCALE GENOMIC DNA]</scope>
    <source>
        <strain evidence="7">cv. Pajares</strain>
    </source>
</reference>
<feature type="compositionally biased region" description="Basic and acidic residues" evidence="4">
    <location>
        <begin position="62"/>
        <end position="83"/>
    </location>
</feature>
<feature type="compositionally biased region" description="Gly residues" evidence="4">
    <location>
        <begin position="1"/>
        <end position="61"/>
    </location>
</feature>
<dbReference type="Gramene" id="KFK35812">
    <property type="protein sequence ID" value="KFK35812"/>
    <property type="gene ID" value="AALP_AA4G040800"/>
</dbReference>
<dbReference type="InterPro" id="IPR001229">
    <property type="entry name" value="Jacalin-like_lectin_dom"/>
</dbReference>
<dbReference type="CDD" id="cd09612">
    <property type="entry name" value="Jacalin"/>
    <property type="match status" value="1"/>
</dbReference>
<dbReference type="InterPro" id="IPR033734">
    <property type="entry name" value="Jacalin-like_lectin_dom_plant"/>
</dbReference>
<dbReference type="InterPro" id="IPR036404">
    <property type="entry name" value="Jacalin-like_lectin_dom_sf"/>
</dbReference>
<gene>
    <name evidence="6" type="ordered locus">AALP_Aa4g040800</name>
</gene>
<dbReference type="OrthoDB" id="581739at2759"/>
<keyword evidence="2" id="KW-0430">Lectin</keyword>